<protein>
    <recommendedName>
        <fullName evidence="3">DUF4878 domain-containing protein</fullName>
    </recommendedName>
</protein>
<comment type="caution">
    <text evidence="1">The sequence shown here is derived from an EMBL/GenBank/DDBJ whole genome shotgun (WGS) entry which is preliminary data.</text>
</comment>
<evidence type="ECO:0000313" key="1">
    <source>
        <dbReference type="EMBL" id="MPW27360.1"/>
    </source>
</evidence>
<name>A0A6A7KCW1_9FIRM</name>
<proteinExistence type="predicted"/>
<keyword evidence="2" id="KW-1185">Reference proteome</keyword>
<sequence>MLICKLYFTAEEKKEYETQYALIDNSKWQLCPTKEDFIKEAEPNNQATKDLLERLKTEVVGTNVVEFEEGSCYIEIIFADENTSSFNLNKVSDDTWKVAYMPMQ</sequence>
<gene>
    <name evidence="1" type="ORF">GC105_16470</name>
</gene>
<evidence type="ECO:0000313" key="2">
    <source>
        <dbReference type="Proteomes" id="UP000440004"/>
    </source>
</evidence>
<dbReference type="AlphaFoldDB" id="A0A6A7KCW1"/>
<dbReference type="RefSeq" id="WP_152807021.1">
    <property type="nucleotide sequence ID" value="NZ_WHNX01000068.1"/>
</dbReference>
<evidence type="ECO:0008006" key="3">
    <source>
        <dbReference type="Google" id="ProtNLM"/>
    </source>
</evidence>
<organism evidence="1 2">
    <name type="scientific">Alkalibaculum sporogenes</name>
    <dbReference type="NCBI Taxonomy" id="2655001"/>
    <lineage>
        <taxon>Bacteria</taxon>
        <taxon>Bacillati</taxon>
        <taxon>Bacillota</taxon>
        <taxon>Clostridia</taxon>
        <taxon>Eubacteriales</taxon>
        <taxon>Eubacteriaceae</taxon>
        <taxon>Alkalibaculum</taxon>
    </lineage>
</organism>
<dbReference type="Proteomes" id="UP000440004">
    <property type="component" value="Unassembled WGS sequence"/>
</dbReference>
<accession>A0A6A7KCW1</accession>
<dbReference type="EMBL" id="WHNX01000068">
    <property type="protein sequence ID" value="MPW27360.1"/>
    <property type="molecule type" value="Genomic_DNA"/>
</dbReference>
<reference evidence="1 2" key="1">
    <citation type="submission" date="2019-10" db="EMBL/GenBank/DDBJ databases">
        <title>Alkalibaculum tamaniensis sp.nov., a new alkaliphilic acetogen, isolated on methoxylated aromatics from a mud volcano.</title>
        <authorList>
            <person name="Khomyakova M.A."/>
            <person name="Merkel A.Y."/>
            <person name="Bonch-Osmolovskaya E.A."/>
            <person name="Slobodkin A.I."/>
        </authorList>
    </citation>
    <scope>NUCLEOTIDE SEQUENCE [LARGE SCALE GENOMIC DNA]</scope>
    <source>
        <strain evidence="1 2">M08DMB</strain>
    </source>
</reference>